<feature type="binding site" evidence="11">
    <location>
        <position position="136"/>
    </location>
    <ligand>
        <name>substrate</name>
    </ligand>
</feature>
<dbReference type="Proteomes" id="UP000705867">
    <property type="component" value="Unassembled WGS sequence"/>
</dbReference>
<name>A0A953M078_9BACT</name>
<evidence type="ECO:0000256" key="4">
    <source>
        <dbReference type="ARBA" id="ARBA00022605"/>
    </source>
</evidence>
<feature type="binding site" evidence="11">
    <location>
        <begin position="11"/>
        <end position="16"/>
    </location>
    <ligand>
        <name>ATP</name>
        <dbReference type="ChEBI" id="CHEBI:30616"/>
    </ligand>
</feature>
<dbReference type="GO" id="GO:0004765">
    <property type="term" value="F:shikimate kinase activity"/>
    <property type="evidence" value="ECO:0007669"/>
    <property type="project" value="UniProtKB-UniRule"/>
</dbReference>
<proteinExistence type="inferred from homology"/>
<dbReference type="PANTHER" id="PTHR21087:SF16">
    <property type="entry name" value="SHIKIMATE KINASE 1, CHLOROPLASTIC"/>
    <property type="match status" value="1"/>
</dbReference>
<dbReference type="HAMAP" id="MF_00109">
    <property type="entry name" value="Shikimate_kinase"/>
    <property type="match status" value="1"/>
</dbReference>
<evidence type="ECO:0000256" key="7">
    <source>
        <dbReference type="ARBA" id="ARBA00022777"/>
    </source>
</evidence>
<keyword evidence="8 11" id="KW-0067">ATP-binding</keyword>
<dbReference type="PROSITE" id="PS01128">
    <property type="entry name" value="SHIKIMATE_KINASE"/>
    <property type="match status" value="1"/>
</dbReference>
<protein>
    <recommendedName>
        <fullName evidence="3 11">Shikimate kinase</fullName>
        <shortName evidence="11">SK</shortName>
        <ecNumber evidence="3 11">2.7.1.71</ecNumber>
    </recommendedName>
</protein>
<comment type="subunit">
    <text evidence="11">Monomer.</text>
</comment>
<dbReference type="PANTHER" id="PTHR21087">
    <property type="entry name" value="SHIKIMATE KINASE"/>
    <property type="match status" value="1"/>
</dbReference>
<comment type="pathway">
    <text evidence="1 11">Metabolic intermediate biosynthesis; chorismate biosynthesis; chorismate from D-erythrose 4-phosphate and phosphoenolpyruvate: step 5/7.</text>
</comment>
<evidence type="ECO:0000313" key="12">
    <source>
        <dbReference type="EMBL" id="MBZ0154815.1"/>
    </source>
</evidence>
<keyword evidence="11" id="KW-0963">Cytoplasm</keyword>
<dbReference type="InterPro" id="IPR000623">
    <property type="entry name" value="Shikimate_kinase/TSH1"/>
</dbReference>
<evidence type="ECO:0000256" key="11">
    <source>
        <dbReference type="HAMAP-Rule" id="MF_00109"/>
    </source>
</evidence>
<gene>
    <name evidence="11" type="primary">aroK</name>
    <name evidence="12" type="ORF">K8I29_01200</name>
</gene>
<feature type="binding site" evidence="11">
    <location>
        <position position="79"/>
    </location>
    <ligand>
        <name>substrate</name>
    </ligand>
</feature>
<keyword evidence="7 11" id="KW-0418">Kinase</keyword>
<comment type="cofactor">
    <cofactor evidence="11">
        <name>Mg(2+)</name>
        <dbReference type="ChEBI" id="CHEBI:18420"/>
    </cofactor>
    <text evidence="11">Binds 1 Mg(2+) ion per subunit.</text>
</comment>
<evidence type="ECO:0000256" key="10">
    <source>
        <dbReference type="ARBA" id="ARBA00048567"/>
    </source>
</evidence>
<feature type="binding site" evidence="11">
    <location>
        <position position="15"/>
    </location>
    <ligand>
        <name>Mg(2+)</name>
        <dbReference type="ChEBI" id="CHEBI:18420"/>
    </ligand>
</feature>
<sequence length="171" mass="19154">MRNIVLTGFMGTGKSEVGRLVAQKLCRPFIDVDREIEEEYGMSIPEIFRLHGEGGFRDREAATLRRVAERGGAVISTGGGAVIRQENRDALHKSGVIVCLTATPETILKRTSGNQDRPLLRGEDPLRKIWELLESRRHYYESADITIDTEGRDPREIAEEIIEAVSGRCEC</sequence>
<evidence type="ECO:0000256" key="9">
    <source>
        <dbReference type="ARBA" id="ARBA00023141"/>
    </source>
</evidence>
<keyword evidence="6 11" id="KW-0547">Nucleotide-binding</keyword>
<keyword evidence="11" id="KW-0460">Magnesium</keyword>
<dbReference type="GO" id="GO:0005829">
    <property type="term" value="C:cytosol"/>
    <property type="evidence" value="ECO:0007669"/>
    <property type="project" value="TreeGrafter"/>
</dbReference>
<keyword evidence="11" id="KW-0479">Metal-binding</keyword>
<accession>A0A953M078</accession>
<comment type="caution">
    <text evidence="12">The sequence shown here is derived from an EMBL/GenBank/DDBJ whole genome shotgun (WGS) entry which is preliminary data.</text>
</comment>
<dbReference type="InterPro" id="IPR031322">
    <property type="entry name" value="Shikimate/glucono_kinase"/>
</dbReference>
<evidence type="ECO:0000256" key="2">
    <source>
        <dbReference type="ARBA" id="ARBA00006997"/>
    </source>
</evidence>
<keyword evidence="9 11" id="KW-0057">Aromatic amino acid biosynthesis</keyword>
<feature type="binding site" evidence="11">
    <location>
        <position position="117"/>
    </location>
    <ligand>
        <name>ATP</name>
        <dbReference type="ChEBI" id="CHEBI:30616"/>
    </ligand>
</feature>
<feature type="binding site" evidence="11">
    <location>
        <position position="33"/>
    </location>
    <ligand>
        <name>substrate</name>
    </ligand>
</feature>
<dbReference type="EC" id="2.7.1.71" evidence="3 11"/>
<keyword evidence="4 11" id="KW-0028">Amino-acid biosynthesis</keyword>
<evidence type="ECO:0000256" key="5">
    <source>
        <dbReference type="ARBA" id="ARBA00022679"/>
    </source>
</evidence>
<dbReference type="CDD" id="cd00464">
    <property type="entry name" value="SK"/>
    <property type="match status" value="1"/>
</dbReference>
<reference evidence="12" key="2">
    <citation type="submission" date="2021-08" db="EMBL/GenBank/DDBJ databases">
        <authorList>
            <person name="Dalcin Martins P."/>
        </authorList>
    </citation>
    <scope>NUCLEOTIDE SEQUENCE</scope>
    <source>
        <strain evidence="12">MAG_39</strain>
    </source>
</reference>
<dbReference type="GO" id="GO:0009073">
    <property type="term" value="P:aromatic amino acid family biosynthetic process"/>
    <property type="evidence" value="ECO:0007669"/>
    <property type="project" value="UniProtKB-KW"/>
</dbReference>
<feature type="binding site" evidence="11">
    <location>
        <position position="152"/>
    </location>
    <ligand>
        <name>ATP</name>
        <dbReference type="ChEBI" id="CHEBI:30616"/>
    </ligand>
</feature>
<evidence type="ECO:0000256" key="3">
    <source>
        <dbReference type="ARBA" id="ARBA00012154"/>
    </source>
</evidence>
<dbReference type="AlphaFoldDB" id="A0A953M078"/>
<dbReference type="GO" id="GO:0009423">
    <property type="term" value="P:chorismate biosynthetic process"/>
    <property type="evidence" value="ECO:0007669"/>
    <property type="project" value="UniProtKB-UniRule"/>
</dbReference>
<dbReference type="PRINTS" id="PR01100">
    <property type="entry name" value="SHIKIMTKNASE"/>
</dbReference>
<comment type="catalytic activity">
    <reaction evidence="10 11">
        <text>shikimate + ATP = 3-phosphoshikimate + ADP + H(+)</text>
        <dbReference type="Rhea" id="RHEA:13121"/>
        <dbReference type="ChEBI" id="CHEBI:15378"/>
        <dbReference type="ChEBI" id="CHEBI:30616"/>
        <dbReference type="ChEBI" id="CHEBI:36208"/>
        <dbReference type="ChEBI" id="CHEBI:145989"/>
        <dbReference type="ChEBI" id="CHEBI:456216"/>
        <dbReference type="EC" id="2.7.1.71"/>
    </reaction>
</comment>
<organism evidence="12 13">
    <name type="scientific">Candidatus Nitrobium versatile</name>
    <dbReference type="NCBI Taxonomy" id="2884831"/>
    <lineage>
        <taxon>Bacteria</taxon>
        <taxon>Pseudomonadati</taxon>
        <taxon>Nitrospirota</taxon>
        <taxon>Nitrospiria</taxon>
        <taxon>Nitrospirales</taxon>
        <taxon>Nitrospiraceae</taxon>
        <taxon>Candidatus Nitrobium</taxon>
    </lineage>
</organism>
<feature type="binding site" evidence="11">
    <location>
        <position position="57"/>
    </location>
    <ligand>
        <name>substrate</name>
    </ligand>
</feature>
<evidence type="ECO:0000256" key="8">
    <source>
        <dbReference type="ARBA" id="ARBA00022840"/>
    </source>
</evidence>
<dbReference type="GO" id="GO:0000287">
    <property type="term" value="F:magnesium ion binding"/>
    <property type="evidence" value="ECO:0007669"/>
    <property type="project" value="UniProtKB-UniRule"/>
</dbReference>
<keyword evidence="5 11" id="KW-0808">Transferase</keyword>
<evidence type="ECO:0000313" key="13">
    <source>
        <dbReference type="Proteomes" id="UP000705867"/>
    </source>
</evidence>
<dbReference type="Gene3D" id="3.40.50.300">
    <property type="entry name" value="P-loop containing nucleotide triphosphate hydrolases"/>
    <property type="match status" value="1"/>
</dbReference>
<comment type="similarity">
    <text evidence="2 11">Belongs to the shikimate kinase family.</text>
</comment>
<comment type="function">
    <text evidence="11">Catalyzes the specific phosphorylation of the 3-hydroxyl group of shikimic acid using ATP as a cosubstrate.</text>
</comment>
<dbReference type="GO" id="GO:0008652">
    <property type="term" value="P:amino acid biosynthetic process"/>
    <property type="evidence" value="ECO:0007669"/>
    <property type="project" value="UniProtKB-KW"/>
</dbReference>
<dbReference type="GO" id="GO:0005524">
    <property type="term" value="F:ATP binding"/>
    <property type="evidence" value="ECO:0007669"/>
    <property type="project" value="UniProtKB-UniRule"/>
</dbReference>
<comment type="subcellular location">
    <subcellularLocation>
        <location evidence="11">Cytoplasm</location>
    </subcellularLocation>
</comment>
<dbReference type="InterPro" id="IPR023000">
    <property type="entry name" value="Shikimate_kinase_CS"/>
</dbReference>
<evidence type="ECO:0000256" key="1">
    <source>
        <dbReference type="ARBA" id="ARBA00004842"/>
    </source>
</evidence>
<reference evidence="12" key="1">
    <citation type="journal article" date="2021" name="bioRxiv">
        <title>Unraveling nitrogen, sulfur and carbon metabolic pathways and microbial community transcriptional responses to substrate deprivation and toxicity stresses in a bioreactor mimicking anoxic brackish coastal sediment conditions.</title>
        <authorList>
            <person name="Martins P.D."/>
            <person name="Echeveste M.J."/>
            <person name="Arshad A."/>
            <person name="Kurth J."/>
            <person name="Ouboter H."/>
            <person name="Jetten M.S.M."/>
            <person name="Welte C.U."/>
        </authorList>
    </citation>
    <scope>NUCLEOTIDE SEQUENCE</scope>
    <source>
        <strain evidence="12">MAG_39</strain>
    </source>
</reference>
<dbReference type="InterPro" id="IPR027417">
    <property type="entry name" value="P-loop_NTPase"/>
</dbReference>
<evidence type="ECO:0000256" key="6">
    <source>
        <dbReference type="ARBA" id="ARBA00022741"/>
    </source>
</evidence>
<dbReference type="SUPFAM" id="SSF52540">
    <property type="entry name" value="P-loop containing nucleoside triphosphate hydrolases"/>
    <property type="match status" value="1"/>
</dbReference>
<dbReference type="Pfam" id="PF01202">
    <property type="entry name" value="SKI"/>
    <property type="match status" value="1"/>
</dbReference>
<dbReference type="EMBL" id="JAIOIV010000014">
    <property type="protein sequence ID" value="MBZ0154815.1"/>
    <property type="molecule type" value="Genomic_DNA"/>
</dbReference>